<accession>A0A841T2V4</accession>
<evidence type="ECO:0000259" key="1">
    <source>
        <dbReference type="Pfam" id="PF12697"/>
    </source>
</evidence>
<evidence type="ECO:0000313" key="2">
    <source>
        <dbReference type="EMBL" id="MBB6636945.1"/>
    </source>
</evidence>
<dbReference type="InterPro" id="IPR052897">
    <property type="entry name" value="Sec-Metab_Biosynth_Hydrolase"/>
</dbReference>
<protein>
    <submittedName>
        <fullName evidence="2">Alpha/beta fold hydrolase</fullName>
    </submittedName>
</protein>
<reference evidence="2 3" key="1">
    <citation type="submission" date="2020-08" db="EMBL/GenBank/DDBJ databases">
        <title>Cohnella phylogeny.</title>
        <authorList>
            <person name="Dunlap C."/>
        </authorList>
    </citation>
    <scope>NUCLEOTIDE SEQUENCE [LARGE SCALE GENOMIC DNA]</scope>
    <source>
        <strain evidence="2 3">DSM 25241</strain>
    </source>
</reference>
<dbReference type="Gene3D" id="3.40.50.1820">
    <property type="entry name" value="alpha/beta hydrolase"/>
    <property type="match status" value="1"/>
</dbReference>
<dbReference type="Pfam" id="PF12697">
    <property type="entry name" value="Abhydrolase_6"/>
    <property type="match status" value="1"/>
</dbReference>
<keyword evidence="3" id="KW-1185">Reference proteome</keyword>
<dbReference type="InterPro" id="IPR029058">
    <property type="entry name" value="AB_hydrolase_fold"/>
</dbReference>
<feature type="domain" description="AB hydrolase-1" evidence="1">
    <location>
        <begin position="13"/>
        <end position="212"/>
    </location>
</feature>
<evidence type="ECO:0000313" key="3">
    <source>
        <dbReference type="Proteomes" id="UP000535838"/>
    </source>
</evidence>
<comment type="caution">
    <text evidence="2">The sequence shown here is derived from an EMBL/GenBank/DDBJ whole genome shotgun (WGS) entry which is preliminary data.</text>
</comment>
<dbReference type="SUPFAM" id="SSF53474">
    <property type="entry name" value="alpha/beta-Hydrolases"/>
    <property type="match status" value="1"/>
</dbReference>
<dbReference type="PANTHER" id="PTHR37017:SF11">
    <property type="entry name" value="ESTERASE_LIPASE_THIOESTERASE DOMAIN-CONTAINING PROTEIN"/>
    <property type="match status" value="1"/>
</dbReference>
<dbReference type="GO" id="GO:0016787">
    <property type="term" value="F:hydrolase activity"/>
    <property type="evidence" value="ECO:0007669"/>
    <property type="project" value="UniProtKB-KW"/>
</dbReference>
<keyword evidence="2" id="KW-0378">Hydrolase</keyword>
<dbReference type="PANTHER" id="PTHR37017">
    <property type="entry name" value="AB HYDROLASE-1 DOMAIN-CONTAINING PROTEIN-RELATED"/>
    <property type="match status" value="1"/>
</dbReference>
<gene>
    <name evidence="2" type="ORF">H7B67_22690</name>
</gene>
<dbReference type="RefSeq" id="WP_185122140.1">
    <property type="nucleotide sequence ID" value="NZ_JACJVQ010000019.1"/>
</dbReference>
<organism evidence="2 3">
    <name type="scientific">Cohnella thailandensis</name>
    <dbReference type="NCBI Taxonomy" id="557557"/>
    <lineage>
        <taxon>Bacteria</taxon>
        <taxon>Bacillati</taxon>
        <taxon>Bacillota</taxon>
        <taxon>Bacilli</taxon>
        <taxon>Bacillales</taxon>
        <taxon>Paenibacillaceae</taxon>
        <taxon>Cohnella</taxon>
    </lineage>
</organism>
<dbReference type="AlphaFoldDB" id="A0A841T2V4"/>
<dbReference type="EMBL" id="JACJVQ010000019">
    <property type="protein sequence ID" value="MBB6636945.1"/>
    <property type="molecule type" value="Genomic_DNA"/>
</dbReference>
<dbReference type="Proteomes" id="UP000535838">
    <property type="component" value="Unassembled WGS sequence"/>
</dbReference>
<sequence>MNSPYRSDKPLTFVLIHGSWADVHFWDGISAELRRMRHTVHALPYAGHDNDPNRRVTHAMIVQSVVDSIVRQGLSDIILVGHSFGGTIIQKTVEVIPERVKRLVFLNAFVLPDGQSAADQLPPAFVSAFEQLRAASPDDTIALPYPLFREAFANLGSKEQAEWLYRNTPVEPAGPLFEKLDLKKFYSLSIPRSYVYLMEDNVFPQTDEYSFHPRMSSRLGLYRLIQGSGDHMVTPRYEPGHVARLLFMGARD</sequence>
<dbReference type="InterPro" id="IPR000073">
    <property type="entry name" value="AB_hydrolase_1"/>
</dbReference>
<proteinExistence type="predicted"/>
<name>A0A841T2V4_9BACL</name>